<accession>A0AA88LM98</accession>
<name>A0AA88LM98_CHASR</name>
<evidence type="ECO:0000256" key="1">
    <source>
        <dbReference type="SAM" id="MobiDB-lite"/>
    </source>
</evidence>
<reference evidence="2" key="1">
    <citation type="submission" date="2023-07" db="EMBL/GenBank/DDBJ databases">
        <title>Chromosome-level Genome Assembly of Striped Snakehead (Channa striata).</title>
        <authorList>
            <person name="Liu H."/>
        </authorList>
    </citation>
    <scope>NUCLEOTIDE SEQUENCE</scope>
    <source>
        <strain evidence="2">Gz</strain>
        <tissue evidence="2">Muscle</tissue>
    </source>
</reference>
<dbReference type="EMBL" id="JAUPFM010000085">
    <property type="protein sequence ID" value="KAK2813553.1"/>
    <property type="molecule type" value="Genomic_DNA"/>
</dbReference>
<keyword evidence="3" id="KW-1185">Reference proteome</keyword>
<protein>
    <submittedName>
        <fullName evidence="2">Uncharacterized protein</fullName>
    </submittedName>
</protein>
<proteinExistence type="predicted"/>
<dbReference type="Proteomes" id="UP001187415">
    <property type="component" value="Unassembled WGS sequence"/>
</dbReference>
<evidence type="ECO:0000313" key="3">
    <source>
        <dbReference type="Proteomes" id="UP001187415"/>
    </source>
</evidence>
<sequence length="215" mass="22979">MSASRFSSGMEGVGRGLERARENGGERRAQGNGVVMGMEGQCRAEGGRGMKTTAETVTRRSAAGPSRHAANRVGADGEQLRRRVGVEAKLAGVLQKEDGMKTRAEPGAGPEMTKVKNRFSSGMEGVGRGLERARENGGERRAQGNGVVMGMEGQCRAEGGRGMKTTAETVTRRSAAGPADTPPIEWRRREQLRRRVGVEAKLAGVLQKEDGMKTR</sequence>
<evidence type="ECO:0000313" key="2">
    <source>
        <dbReference type="EMBL" id="KAK2813553.1"/>
    </source>
</evidence>
<feature type="compositionally biased region" description="Basic and acidic residues" evidence="1">
    <location>
        <begin position="16"/>
        <end position="29"/>
    </location>
</feature>
<feature type="region of interest" description="Disordered" evidence="1">
    <location>
        <begin position="156"/>
        <end position="187"/>
    </location>
</feature>
<organism evidence="2 3">
    <name type="scientific">Channa striata</name>
    <name type="common">Snakehead murrel</name>
    <name type="synonym">Ophicephalus striatus</name>
    <dbReference type="NCBI Taxonomy" id="64152"/>
    <lineage>
        <taxon>Eukaryota</taxon>
        <taxon>Metazoa</taxon>
        <taxon>Chordata</taxon>
        <taxon>Craniata</taxon>
        <taxon>Vertebrata</taxon>
        <taxon>Euteleostomi</taxon>
        <taxon>Actinopterygii</taxon>
        <taxon>Neopterygii</taxon>
        <taxon>Teleostei</taxon>
        <taxon>Neoteleostei</taxon>
        <taxon>Acanthomorphata</taxon>
        <taxon>Anabantaria</taxon>
        <taxon>Anabantiformes</taxon>
        <taxon>Channoidei</taxon>
        <taxon>Channidae</taxon>
        <taxon>Channa</taxon>
    </lineage>
</organism>
<feature type="region of interest" description="Disordered" evidence="1">
    <location>
        <begin position="1"/>
        <end position="76"/>
    </location>
</feature>
<dbReference type="AlphaFoldDB" id="A0AA88LM98"/>
<comment type="caution">
    <text evidence="2">The sequence shown here is derived from an EMBL/GenBank/DDBJ whole genome shotgun (WGS) entry which is preliminary data.</text>
</comment>
<gene>
    <name evidence="2" type="ORF">Q5P01_000764</name>
</gene>